<dbReference type="InterPro" id="IPR025403">
    <property type="entry name" value="TgpA-like_C"/>
</dbReference>
<dbReference type="EMBL" id="MFGX01000088">
    <property type="protein sequence ID" value="OGF54139.1"/>
    <property type="molecule type" value="Genomic_DNA"/>
</dbReference>
<accession>A0A1F5USN2</accession>
<gene>
    <name evidence="2" type="ORF">A2Z21_07130</name>
</gene>
<dbReference type="Proteomes" id="UP000179157">
    <property type="component" value="Unassembled WGS sequence"/>
</dbReference>
<feature type="domain" description="Protein-glutamine gamma-glutamyltransferase-like C-terminal" evidence="1">
    <location>
        <begin position="3"/>
        <end position="65"/>
    </location>
</feature>
<protein>
    <recommendedName>
        <fullName evidence="1">Protein-glutamine gamma-glutamyltransferase-like C-terminal domain-containing protein</fullName>
    </recommendedName>
</protein>
<evidence type="ECO:0000259" key="1">
    <source>
        <dbReference type="Pfam" id="PF13559"/>
    </source>
</evidence>
<dbReference type="AlphaFoldDB" id="A0A1F5USN2"/>
<name>A0A1F5USN2_FRAXR</name>
<proteinExistence type="predicted"/>
<evidence type="ECO:0000313" key="3">
    <source>
        <dbReference type="Proteomes" id="UP000179157"/>
    </source>
</evidence>
<evidence type="ECO:0000313" key="2">
    <source>
        <dbReference type="EMBL" id="OGF54139.1"/>
    </source>
</evidence>
<sequence>MRCYHEMSRILSEHRGIRRKRAMTPREFERHLEQVGLRSEHIRKLTRLFEEVRYGANKKSGEQEEREAVVCLEAIARAYGGAS</sequence>
<reference evidence="2 3" key="1">
    <citation type="journal article" date="2016" name="Nat. Commun.">
        <title>Thousands of microbial genomes shed light on interconnected biogeochemical processes in an aquifer system.</title>
        <authorList>
            <person name="Anantharaman K."/>
            <person name="Brown C.T."/>
            <person name="Hug L.A."/>
            <person name="Sharon I."/>
            <person name="Castelle C.J."/>
            <person name="Probst A.J."/>
            <person name="Thomas B.C."/>
            <person name="Singh A."/>
            <person name="Wilkins M.J."/>
            <person name="Karaoz U."/>
            <person name="Brodie E.L."/>
            <person name="Williams K.H."/>
            <person name="Hubbard S.S."/>
            <person name="Banfield J.F."/>
        </authorList>
    </citation>
    <scope>NUCLEOTIDE SEQUENCE [LARGE SCALE GENOMIC DNA]</scope>
    <source>
        <strain evidence="3">RBG_16_55_9</strain>
    </source>
</reference>
<dbReference type="STRING" id="1817864.A2Z21_07130"/>
<dbReference type="Pfam" id="PF13559">
    <property type="entry name" value="DUF4129"/>
    <property type="match status" value="1"/>
</dbReference>
<comment type="caution">
    <text evidence="2">The sequence shown here is derived from an EMBL/GenBank/DDBJ whole genome shotgun (WGS) entry which is preliminary data.</text>
</comment>
<organism evidence="2 3">
    <name type="scientific">Fraserbacteria sp. (strain RBG_16_55_9)</name>
    <dbReference type="NCBI Taxonomy" id="1817864"/>
    <lineage>
        <taxon>Bacteria</taxon>
        <taxon>Candidatus Fraseribacteriota</taxon>
    </lineage>
</organism>